<comment type="caution">
    <text evidence="6">The sequence shown here is derived from an EMBL/GenBank/DDBJ whole genome shotgun (WGS) entry which is preliminary data.</text>
</comment>
<dbReference type="OrthoDB" id="7344096at2759"/>
<feature type="compositionally biased region" description="Low complexity" evidence="5">
    <location>
        <begin position="550"/>
        <end position="567"/>
    </location>
</feature>
<dbReference type="InterPro" id="IPR044159">
    <property type="entry name" value="IQM"/>
</dbReference>
<organism evidence="6 7">
    <name type="scientific">Eragrostis curvula</name>
    <name type="common">weeping love grass</name>
    <dbReference type="NCBI Taxonomy" id="38414"/>
    <lineage>
        <taxon>Eukaryota</taxon>
        <taxon>Viridiplantae</taxon>
        <taxon>Streptophyta</taxon>
        <taxon>Embryophyta</taxon>
        <taxon>Tracheophyta</taxon>
        <taxon>Spermatophyta</taxon>
        <taxon>Magnoliopsida</taxon>
        <taxon>Liliopsida</taxon>
        <taxon>Poales</taxon>
        <taxon>Poaceae</taxon>
        <taxon>PACMAD clade</taxon>
        <taxon>Chloridoideae</taxon>
        <taxon>Eragrostideae</taxon>
        <taxon>Eragrostidinae</taxon>
        <taxon>Eragrostis</taxon>
    </lineage>
</organism>
<dbReference type="GO" id="GO:0005737">
    <property type="term" value="C:cytoplasm"/>
    <property type="evidence" value="ECO:0007669"/>
    <property type="project" value="UniProtKB-SubCell"/>
</dbReference>
<evidence type="ECO:0000256" key="5">
    <source>
        <dbReference type="SAM" id="MobiDB-lite"/>
    </source>
</evidence>
<dbReference type="Gramene" id="TVU34173">
    <property type="protein sequence ID" value="TVU34173"/>
    <property type="gene ID" value="EJB05_16003"/>
</dbReference>
<accession>A0A5J9VDP6</accession>
<evidence type="ECO:0000256" key="1">
    <source>
        <dbReference type="ARBA" id="ARBA00004123"/>
    </source>
</evidence>
<keyword evidence="4" id="KW-0539">Nucleus</keyword>
<proteinExistence type="predicted"/>
<name>A0A5J9VDP6_9POAL</name>
<keyword evidence="3" id="KW-0963">Cytoplasm</keyword>
<keyword evidence="7" id="KW-1185">Reference proteome</keyword>
<evidence type="ECO:0000256" key="2">
    <source>
        <dbReference type="ARBA" id="ARBA00004496"/>
    </source>
</evidence>
<evidence type="ECO:0000313" key="6">
    <source>
        <dbReference type="EMBL" id="TVU34173.1"/>
    </source>
</evidence>
<feature type="region of interest" description="Disordered" evidence="5">
    <location>
        <begin position="402"/>
        <end position="424"/>
    </location>
</feature>
<evidence type="ECO:0000256" key="3">
    <source>
        <dbReference type="ARBA" id="ARBA00022490"/>
    </source>
</evidence>
<dbReference type="PANTHER" id="PTHR31250:SF67">
    <property type="entry name" value="CALMODULIN-BINDING PROTEIN"/>
    <property type="match status" value="1"/>
</dbReference>
<comment type="subcellular location">
    <subcellularLocation>
        <location evidence="2">Cytoplasm</location>
    </subcellularLocation>
    <subcellularLocation>
        <location evidence="1">Nucleus</location>
    </subcellularLocation>
</comment>
<feature type="region of interest" description="Disordered" evidence="5">
    <location>
        <begin position="502"/>
        <end position="582"/>
    </location>
</feature>
<sequence>MTLSPLNTERNHLLLSPKQQQSPRDGLRSPRVSCKTTTIPSPRSRTTTKMARGGGGGLLERSLSFKNWEAAVEEAAAPPRSTSSGINGARPGTLAVHQPSPRSTAAAAPAAAVSPAQQAVLEYFSPRPLAELDEAATRLQKVFKGHRTRRSLADCAIVIEELWWKAYDSASLNIKSISFFDVDKQETAASRWSRAGKRIAKVGKGLSKDDKAQKLALQHWLEAIDPRHRYGHNLHLYYDIWSASSSTEPFFYWLDIGAGREVHHAKCPRSKLYSQLIMYLGPVERAAYEVVVEEGRLVYKESGVFVHTNEESKWIFVLSTSRSLYIGQKKKGKFQHSSFLSGAATTAAGRLVAKEGVLKAIWPYSGHYLPTEENFREFISFLEENNVDLANVKRCSVDDDEFPSFKKKTEEDEVPAEAAQENEAANDADVELPAVDIVKVEEVADAAGAIDDKAAAEPEKMMMMASRPSFKWMTPTGARIGCLRDYPADLQSMALEQVNLSPRVVPSPSGNRLPIPSPRPSPRIRLSPRLHYMGLPTPTGVRLPIPSPAPAARRSPGQQPQQQFAGFHTPPVELTLPKHKSK</sequence>
<feature type="compositionally biased region" description="Low complexity" evidence="5">
    <location>
        <begin position="35"/>
        <end position="49"/>
    </location>
</feature>
<dbReference type="PANTHER" id="PTHR31250">
    <property type="entry name" value="IQ DOMAIN-CONTAINING PROTEIN IQM3"/>
    <property type="match status" value="1"/>
</dbReference>
<evidence type="ECO:0000256" key="4">
    <source>
        <dbReference type="ARBA" id="ARBA00023242"/>
    </source>
</evidence>
<protein>
    <recommendedName>
        <fullName evidence="8">Calmodulin-binding family protein</fullName>
    </recommendedName>
</protein>
<reference evidence="6 7" key="1">
    <citation type="journal article" date="2019" name="Sci. Rep.">
        <title>A high-quality genome of Eragrostis curvula grass provides insights into Poaceae evolution and supports new strategies to enhance forage quality.</title>
        <authorList>
            <person name="Carballo J."/>
            <person name="Santos B.A.C.M."/>
            <person name="Zappacosta D."/>
            <person name="Garbus I."/>
            <person name="Selva J.P."/>
            <person name="Gallo C.A."/>
            <person name="Diaz A."/>
            <person name="Albertini E."/>
            <person name="Caccamo M."/>
            <person name="Echenique V."/>
        </authorList>
    </citation>
    <scope>NUCLEOTIDE SEQUENCE [LARGE SCALE GENOMIC DNA]</scope>
    <source>
        <strain evidence="7">cv. Victoria</strain>
        <tissue evidence="6">Leaf</tissue>
    </source>
</reference>
<feature type="region of interest" description="Disordered" evidence="5">
    <location>
        <begin position="1"/>
        <end position="57"/>
    </location>
</feature>
<dbReference type="EMBL" id="RWGY01000009">
    <property type="protein sequence ID" value="TVU34173.1"/>
    <property type="molecule type" value="Genomic_DNA"/>
</dbReference>
<dbReference type="AlphaFoldDB" id="A0A5J9VDP6"/>
<dbReference type="Proteomes" id="UP000324897">
    <property type="component" value="Unassembled WGS sequence"/>
</dbReference>
<dbReference type="PROSITE" id="PS50096">
    <property type="entry name" value="IQ"/>
    <property type="match status" value="1"/>
</dbReference>
<gene>
    <name evidence="6" type="ORF">EJB05_16003</name>
</gene>
<evidence type="ECO:0008006" key="8">
    <source>
        <dbReference type="Google" id="ProtNLM"/>
    </source>
</evidence>
<feature type="non-terminal residue" evidence="6">
    <location>
        <position position="1"/>
    </location>
</feature>
<evidence type="ECO:0000313" key="7">
    <source>
        <dbReference type="Proteomes" id="UP000324897"/>
    </source>
</evidence>
<dbReference type="GO" id="GO:0005634">
    <property type="term" value="C:nucleus"/>
    <property type="evidence" value="ECO:0007669"/>
    <property type="project" value="UniProtKB-SubCell"/>
</dbReference>